<dbReference type="CDD" id="cd03367">
    <property type="entry name" value="Ribosomal_S23"/>
    <property type="match status" value="1"/>
</dbReference>
<keyword evidence="7 11" id="KW-0175">Coiled coil</keyword>
<evidence type="ECO:0000256" key="11">
    <source>
        <dbReference type="SAM" id="Coils"/>
    </source>
</evidence>
<evidence type="ECO:0000256" key="12">
    <source>
        <dbReference type="SAM" id="MobiDB-lite"/>
    </source>
</evidence>
<dbReference type="InterPro" id="IPR012340">
    <property type="entry name" value="NA-bd_OB-fold"/>
</dbReference>
<keyword evidence="9" id="KW-0472">Membrane</keyword>
<dbReference type="GO" id="GO:0016020">
    <property type="term" value="C:membrane"/>
    <property type="evidence" value="ECO:0007669"/>
    <property type="project" value="UniProtKB-SubCell"/>
</dbReference>
<evidence type="ECO:0000256" key="9">
    <source>
        <dbReference type="ARBA" id="ARBA00023136"/>
    </source>
</evidence>
<sequence length="292" mass="32746">MGKGKPRGLQAARKLRTHRRDERWADKSYKKRALGTAYKSSPFAGASHAKGIVLEKIGVEAKQPNSAIRKCVRVQLIKNGKKVTAFVPNDGCLNYVEENDEVLIAGFGRKGRAVVKDLEGYGFSRGQAEAIMRVLEALLNNSSRIRSFMLSKADLENDFRTEIQINRKKNLSDISSETAEIQREVSALKQKFQENIATMNNGIQLDINNRKAEVREEQKKMELNIQELNNKFTIASGDIRTEIEAMKWETTRMALTVQTKNLTISLAISNPTMLAIGPIGLSKTVPHFELDI</sequence>
<dbReference type="NCBIfam" id="TIGR00982">
    <property type="entry name" value="uS12_E_A"/>
    <property type="match status" value="1"/>
</dbReference>
<accession>A0A9N8WEC4</accession>
<evidence type="ECO:0000256" key="1">
    <source>
        <dbReference type="ARBA" id="ARBA00004173"/>
    </source>
</evidence>
<reference evidence="13" key="1">
    <citation type="submission" date="2021-06" db="EMBL/GenBank/DDBJ databases">
        <authorList>
            <person name="Kallberg Y."/>
            <person name="Tangrot J."/>
            <person name="Rosling A."/>
        </authorList>
    </citation>
    <scope>NUCLEOTIDE SEQUENCE</scope>
    <source>
        <strain evidence="13">AZ414A</strain>
    </source>
</reference>
<feature type="coiled-coil region" evidence="11">
    <location>
        <begin position="171"/>
        <end position="231"/>
    </location>
</feature>
<keyword evidence="14" id="KW-1185">Reference proteome</keyword>
<comment type="caution">
    <text evidence="13">The sequence shown here is derived from an EMBL/GenBank/DDBJ whole genome shotgun (WGS) entry which is preliminary data.</text>
</comment>
<keyword evidence="5" id="KW-0689">Ribosomal protein</keyword>
<dbReference type="EMBL" id="CAJVPK010000275">
    <property type="protein sequence ID" value="CAG8487075.1"/>
    <property type="molecule type" value="Genomic_DNA"/>
</dbReference>
<evidence type="ECO:0000256" key="8">
    <source>
        <dbReference type="ARBA" id="ARBA00023128"/>
    </source>
</evidence>
<dbReference type="GO" id="GO:0015935">
    <property type="term" value="C:small ribosomal subunit"/>
    <property type="evidence" value="ECO:0007669"/>
    <property type="project" value="InterPro"/>
</dbReference>
<keyword evidence="10" id="KW-0687">Ribonucleoprotein</keyword>
<dbReference type="InterPro" id="IPR006032">
    <property type="entry name" value="Ribosomal_uS12"/>
</dbReference>
<comment type="similarity">
    <text evidence="3">Belongs to the universal ribosomal protein uS12 family.</text>
</comment>
<evidence type="ECO:0000313" key="13">
    <source>
        <dbReference type="EMBL" id="CAG8487075.1"/>
    </source>
</evidence>
<gene>
    <name evidence="13" type="ORF">DEBURN_LOCUS3971</name>
</gene>
<dbReference type="OrthoDB" id="1713912at2759"/>
<dbReference type="Pfam" id="PF07798">
    <property type="entry name" value="CCDC90-like"/>
    <property type="match status" value="1"/>
</dbReference>
<evidence type="ECO:0000256" key="4">
    <source>
        <dbReference type="ARBA" id="ARBA00022692"/>
    </source>
</evidence>
<dbReference type="PROSITE" id="PS00055">
    <property type="entry name" value="RIBOSOMAL_S12"/>
    <property type="match status" value="1"/>
</dbReference>
<dbReference type="InterPro" id="IPR024461">
    <property type="entry name" value="CCDC90-like"/>
</dbReference>
<proteinExistence type="inferred from homology"/>
<dbReference type="PANTHER" id="PTHR11652">
    <property type="entry name" value="30S RIBOSOMAL PROTEIN S12 FAMILY MEMBER"/>
    <property type="match status" value="1"/>
</dbReference>
<keyword evidence="6" id="KW-1133">Transmembrane helix</keyword>
<evidence type="ECO:0000256" key="10">
    <source>
        <dbReference type="ARBA" id="ARBA00023274"/>
    </source>
</evidence>
<dbReference type="GO" id="GO:0005739">
    <property type="term" value="C:mitochondrion"/>
    <property type="evidence" value="ECO:0007669"/>
    <property type="project" value="UniProtKB-SubCell"/>
</dbReference>
<evidence type="ECO:0000256" key="5">
    <source>
        <dbReference type="ARBA" id="ARBA00022980"/>
    </source>
</evidence>
<dbReference type="FunFam" id="2.40.50.140:FF:000007">
    <property type="entry name" value="40S ribosomal protein S23"/>
    <property type="match status" value="1"/>
</dbReference>
<organism evidence="13 14">
    <name type="scientific">Diversispora eburnea</name>
    <dbReference type="NCBI Taxonomy" id="1213867"/>
    <lineage>
        <taxon>Eukaryota</taxon>
        <taxon>Fungi</taxon>
        <taxon>Fungi incertae sedis</taxon>
        <taxon>Mucoromycota</taxon>
        <taxon>Glomeromycotina</taxon>
        <taxon>Glomeromycetes</taxon>
        <taxon>Diversisporales</taxon>
        <taxon>Diversisporaceae</taxon>
        <taxon>Diversispora</taxon>
    </lineage>
</organism>
<evidence type="ECO:0000256" key="2">
    <source>
        <dbReference type="ARBA" id="ARBA00004370"/>
    </source>
</evidence>
<evidence type="ECO:0000256" key="7">
    <source>
        <dbReference type="ARBA" id="ARBA00023054"/>
    </source>
</evidence>
<protein>
    <submittedName>
        <fullName evidence="13">2235_t:CDS:1</fullName>
    </submittedName>
</protein>
<dbReference type="InterPro" id="IPR005680">
    <property type="entry name" value="Ribosomal_uS12_euk/arc"/>
</dbReference>
<comment type="subcellular location">
    <subcellularLocation>
        <location evidence="2">Membrane</location>
    </subcellularLocation>
    <subcellularLocation>
        <location evidence="1">Mitochondrion</location>
    </subcellularLocation>
</comment>
<evidence type="ECO:0000313" key="14">
    <source>
        <dbReference type="Proteomes" id="UP000789706"/>
    </source>
</evidence>
<evidence type="ECO:0000256" key="3">
    <source>
        <dbReference type="ARBA" id="ARBA00005657"/>
    </source>
</evidence>
<keyword evidence="4" id="KW-0812">Transmembrane</keyword>
<dbReference type="Gene3D" id="2.40.50.140">
    <property type="entry name" value="Nucleic acid-binding proteins"/>
    <property type="match status" value="1"/>
</dbReference>
<dbReference type="AlphaFoldDB" id="A0A9N8WEC4"/>
<feature type="region of interest" description="Disordered" evidence="12">
    <location>
        <begin position="1"/>
        <end position="23"/>
    </location>
</feature>
<evidence type="ECO:0000256" key="6">
    <source>
        <dbReference type="ARBA" id="ARBA00022989"/>
    </source>
</evidence>
<dbReference type="Proteomes" id="UP000789706">
    <property type="component" value="Unassembled WGS sequence"/>
</dbReference>
<name>A0A9N8WEC4_9GLOM</name>
<dbReference type="GO" id="GO:0006412">
    <property type="term" value="P:translation"/>
    <property type="evidence" value="ECO:0007669"/>
    <property type="project" value="InterPro"/>
</dbReference>
<dbReference type="GO" id="GO:0003735">
    <property type="term" value="F:structural constituent of ribosome"/>
    <property type="evidence" value="ECO:0007669"/>
    <property type="project" value="InterPro"/>
</dbReference>
<dbReference type="SUPFAM" id="SSF50249">
    <property type="entry name" value="Nucleic acid-binding proteins"/>
    <property type="match status" value="1"/>
</dbReference>
<keyword evidence="8" id="KW-0496">Mitochondrion</keyword>